<organism evidence="1 2">
    <name type="scientific">Streblomastix strix</name>
    <dbReference type="NCBI Taxonomy" id="222440"/>
    <lineage>
        <taxon>Eukaryota</taxon>
        <taxon>Metamonada</taxon>
        <taxon>Preaxostyla</taxon>
        <taxon>Oxymonadida</taxon>
        <taxon>Streblomastigidae</taxon>
        <taxon>Streblomastix</taxon>
    </lineage>
</organism>
<evidence type="ECO:0000313" key="1">
    <source>
        <dbReference type="EMBL" id="KAA6358946.1"/>
    </source>
</evidence>
<name>A0A5J4TKD7_9EUKA</name>
<dbReference type="Proteomes" id="UP000324800">
    <property type="component" value="Unassembled WGS sequence"/>
</dbReference>
<proteinExistence type="predicted"/>
<dbReference type="AlphaFoldDB" id="A0A5J4TKD7"/>
<sequence length="105" mass="11915">IKDLRFFDIYKDCVFSENGKKQVLHNGVEKYGFNCIALSPKNYIINNEIVLKGVIFDQNLQINEQTFVDCINKGTIATAINTTLAQRKAILEAVIKYACESKICH</sequence>
<feature type="non-terminal residue" evidence="1">
    <location>
        <position position="1"/>
    </location>
</feature>
<comment type="caution">
    <text evidence="1">The sequence shown here is derived from an EMBL/GenBank/DDBJ whole genome shotgun (WGS) entry which is preliminary data.</text>
</comment>
<dbReference type="EMBL" id="SNRW01029132">
    <property type="protein sequence ID" value="KAA6358946.1"/>
    <property type="molecule type" value="Genomic_DNA"/>
</dbReference>
<accession>A0A5J4TKD7</accession>
<reference evidence="1 2" key="1">
    <citation type="submission" date="2019-03" db="EMBL/GenBank/DDBJ databases">
        <title>Single cell metagenomics reveals metabolic interactions within the superorganism composed of flagellate Streblomastix strix and complex community of Bacteroidetes bacteria on its surface.</title>
        <authorList>
            <person name="Treitli S.C."/>
            <person name="Kolisko M."/>
            <person name="Husnik F."/>
            <person name="Keeling P."/>
            <person name="Hampl V."/>
        </authorList>
    </citation>
    <scope>NUCLEOTIDE SEQUENCE [LARGE SCALE GENOMIC DNA]</scope>
    <source>
        <strain evidence="1">ST1C</strain>
    </source>
</reference>
<protein>
    <submittedName>
        <fullName evidence="1">Uncharacterized protein</fullName>
    </submittedName>
</protein>
<gene>
    <name evidence="1" type="ORF">EZS28_045527</name>
</gene>
<evidence type="ECO:0000313" key="2">
    <source>
        <dbReference type="Proteomes" id="UP000324800"/>
    </source>
</evidence>